<proteinExistence type="predicted"/>
<dbReference type="KEGG" id="tcb:TCARB_0356"/>
<dbReference type="STRING" id="697581.TCARB_0356"/>
<evidence type="ECO:0000313" key="2">
    <source>
        <dbReference type="Proteomes" id="UP000266720"/>
    </source>
</evidence>
<reference evidence="2" key="1">
    <citation type="book" date="2010" name="EXTREMOPHILES" publisher="0:0-0">
        <title>Complete genome sequences of ten hyperthermophilic archaea reveal their metabolic capabilities and possible ecological roles.</title>
        <editorList>
            <person name="?"/>
        </editorList>
        <authorList>
            <person name="Ravin N.V."/>
            <person name="Mardanov A.V."/>
            <person name="Bonch-Osmolovskaya E.A."/>
            <person name="Skryabin K.G."/>
        </authorList>
    </citation>
    <scope>NUCLEOTIDE SEQUENCE [LARGE SCALE GENOMIC DNA]</scope>
    <source>
        <strain evidence="2">1505</strain>
    </source>
</reference>
<dbReference type="GeneID" id="16573932"/>
<evidence type="ECO:0000313" key="1">
    <source>
        <dbReference type="EMBL" id="AJB41430.1"/>
    </source>
</evidence>
<dbReference type="GeneID" id="25405814"/>
<accession>A0A3G1A4J6</accession>
<name>A0A3G1A4J6_9CREN</name>
<dbReference type="Proteomes" id="UP000266720">
    <property type="component" value="Chromosome"/>
</dbReference>
<dbReference type="EMBL" id="CP007493">
    <property type="protein sequence ID" value="AJB41430.1"/>
    <property type="molecule type" value="Genomic_DNA"/>
</dbReference>
<dbReference type="AlphaFoldDB" id="A0A3G1A4J6"/>
<gene>
    <name evidence="1" type="ORF">TCARB_0356</name>
</gene>
<sequence length="175" mass="20428">MRQEQVYGELHEALKTIVSYLSEEWNKRNNRATPSGVLSGIGFDQIDPYLITYGFIVRGLIERRNRKTYLTRVGEEALNRIIEIAEIIREDSLFPDLDRGKILGATLYALYDWQNSYRTGEEYLQYLEKIKAKILEIKKTSEEKFKLLAVLLPRIKLDEGYTLEKLLEGVLHLET</sequence>
<protein>
    <submittedName>
        <fullName evidence="1">Uncharacterized protein</fullName>
    </submittedName>
</protein>
<dbReference type="RefSeq" id="WP_020962933.1">
    <property type="nucleotide sequence ID" value="NZ_CP007493.1"/>
</dbReference>
<organism evidence="1 2">
    <name type="scientific">Thermofilum adornatum 1505</name>
    <dbReference type="NCBI Taxonomy" id="697581"/>
    <lineage>
        <taxon>Archaea</taxon>
        <taxon>Thermoproteota</taxon>
        <taxon>Thermoprotei</taxon>
        <taxon>Thermofilales</taxon>
        <taxon>Thermofilaceae</taxon>
        <taxon>Thermofilum</taxon>
    </lineage>
</organism>